<accession>Q6Z5R1</accession>
<gene>
    <name evidence="1" type="primary">OSJNBa0042E08.16</name>
</gene>
<sequence length="96" mass="10626">MSSSSLLAALFDTNWFFLELTGVSIFTTTCLCHRFVSVAADSCSLHHGYATLSPWWSYFIFIVFGTDKLYCCYFASFATLPAMTSTGASTSQNMMP</sequence>
<protein>
    <submittedName>
        <fullName evidence="1">Uncharacterized protein</fullName>
    </submittedName>
</protein>
<dbReference type="Proteomes" id="UP000000763">
    <property type="component" value="Chromosome 7"/>
</dbReference>
<name>Q6Z5R1_ORYSJ</name>
<dbReference type="AlphaFoldDB" id="Q6Z5R1"/>
<proteinExistence type="predicted"/>
<dbReference type="EMBL" id="AP005104">
    <property type="protein sequence ID" value="BAC83730.1"/>
    <property type="molecule type" value="Genomic_DNA"/>
</dbReference>
<reference evidence="2" key="2">
    <citation type="journal article" date="2008" name="Nucleic Acids Res.">
        <title>The rice annotation project database (RAP-DB): 2008 update.</title>
        <authorList>
            <consortium name="The rice annotation project (RAP)"/>
        </authorList>
    </citation>
    <scope>GENOME REANNOTATION</scope>
    <source>
        <strain evidence="2">cv. Nipponbare</strain>
    </source>
</reference>
<evidence type="ECO:0000313" key="1">
    <source>
        <dbReference type="EMBL" id="BAC83730.1"/>
    </source>
</evidence>
<evidence type="ECO:0000313" key="2">
    <source>
        <dbReference type="Proteomes" id="UP000000763"/>
    </source>
</evidence>
<reference evidence="2" key="1">
    <citation type="journal article" date="2005" name="Nature">
        <title>The map-based sequence of the rice genome.</title>
        <authorList>
            <consortium name="International rice genome sequencing project (IRGSP)"/>
            <person name="Matsumoto T."/>
            <person name="Wu J."/>
            <person name="Kanamori H."/>
            <person name="Katayose Y."/>
            <person name="Fujisawa M."/>
            <person name="Namiki N."/>
            <person name="Mizuno H."/>
            <person name="Yamamoto K."/>
            <person name="Antonio B.A."/>
            <person name="Baba T."/>
            <person name="Sakata K."/>
            <person name="Nagamura Y."/>
            <person name="Aoki H."/>
            <person name="Arikawa K."/>
            <person name="Arita K."/>
            <person name="Bito T."/>
            <person name="Chiden Y."/>
            <person name="Fujitsuka N."/>
            <person name="Fukunaka R."/>
            <person name="Hamada M."/>
            <person name="Harada C."/>
            <person name="Hayashi A."/>
            <person name="Hijishita S."/>
            <person name="Honda M."/>
            <person name="Hosokawa S."/>
            <person name="Ichikawa Y."/>
            <person name="Idonuma A."/>
            <person name="Iijima M."/>
            <person name="Ikeda M."/>
            <person name="Ikeno M."/>
            <person name="Ito K."/>
            <person name="Ito S."/>
            <person name="Ito T."/>
            <person name="Ito Y."/>
            <person name="Ito Y."/>
            <person name="Iwabuchi A."/>
            <person name="Kamiya K."/>
            <person name="Karasawa W."/>
            <person name="Kurita K."/>
            <person name="Katagiri S."/>
            <person name="Kikuta A."/>
            <person name="Kobayashi H."/>
            <person name="Kobayashi N."/>
            <person name="Machita K."/>
            <person name="Maehara T."/>
            <person name="Masukawa M."/>
            <person name="Mizubayashi T."/>
            <person name="Mukai Y."/>
            <person name="Nagasaki H."/>
            <person name="Nagata Y."/>
            <person name="Naito S."/>
            <person name="Nakashima M."/>
            <person name="Nakama Y."/>
            <person name="Nakamichi Y."/>
            <person name="Nakamura M."/>
            <person name="Meguro A."/>
            <person name="Negishi M."/>
            <person name="Ohta I."/>
            <person name="Ohta T."/>
            <person name="Okamoto M."/>
            <person name="Ono N."/>
            <person name="Saji S."/>
            <person name="Sakaguchi M."/>
            <person name="Sakai K."/>
            <person name="Shibata M."/>
            <person name="Shimokawa T."/>
            <person name="Song J."/>
            <person name="Takazaki Y."/>
            <person name="Terasawa K."/>
            <person name="Tsugane M."/>
            <person name="Tsuji K."/>
            <person name="Ueda S."/>
            <person name="Waki K."/>
            <person name="Yamagata H."/>
            <person name="Yamamoto M."/>
            <person name="Yamamoto S."/>
            <person name="Yamane H."/>
            <person name="Yoshiki S."/>
            <person name="Yoshihara R."/>
            <person name="Yukawa K."/>
            <person name="Zhong H."/>
            <person name="Yano M."/>
            <person name="Yuan Q."/>
            <person name="Ouyang S."/>
            <person name="Liu J."/>
            <person name="Jones K.M."/>
            <person name="Gansberger K."/>
            <person name="Moffat K."/>
            <person name="Hill J."/>
            <person name="Bera J."/>
            <person name="Fadrosh D."/>
            <person name="Jin S."/>
            <person name="Johri S."/>
            <person name="Kim M."/>
            <person name="Overton L."/>
            <person name="Reardon M."/>
            <person name="Tsitrin T."/>
            <person name="Vuong H."/>
            <person name="Weaver B."/>
            <person name="Ciecko A."/>
            <person name="Tallon L."/>
            <person name="Jackson J."/>
            <person name="Pai G."/>
            <person name="Aken S.V."/>
            <person name="Utterback T."/>
            <person name="Reidmuller S."/>
            <person name="Feldblyum T."/>
            <person name="Hsiao J."/>
            <person name="Zismann V."/>
            <person name="Iobst S."/>
            <person name="de Vazeille A.R."/>
            <person name="Buell C.R."/>
            <person name="Ying K."/>
            <person name="Li Y."/>
            <person name="Lu T."/>
            <person name="Huang Y."/>
            <person name="Zhao Q."/>
            <person name="Feng Q."/>
            <person name="Zhang L."/>
            <person name="Zhu J."/>
            <person name="Weng Q."/>
            <person name="Mu J."/>
            <person name="Lu Y."/>
            <person name="Fan D."/>
            <person name="Liu Y."/>
            <person name="Guan J."/>
            <person name="Zhang Y."/>
            <person name="Yu S."/>
            <person name="Liu X."/>
            <person name="Zhang Y."/>
            <person name="Hong G."/>
            <person name="Han B."/>
            <person name="Choisne N."/>
            <person name="Demange N."/>
            <person name="Orjeda G."/>
            <person name="Samain S."/>
            <person name="Cattolico L."/>
            <person name="Pelletier E."/>
            <person name="Couloux A."/>
            <person name="Segurens B."/>
            <person name="Wincker P."/>
            <person name="D'Hont A."/>
            <person name="Scarpelli C."/>
            <person name="Weissenbach J."/>
            <person name="Salanoubat M."/>
            <person name="Quetier F."/>
            <person name="Yu Y."/>
            <person name="Kim H.R."/>
            <person name="Rambo T."/>
            <person name="Currie J."/>
            <person name="Collura K."/>
            <person name="Luo M."/>
            <person name="Yang T."/>
            <person name="Ammiraju J.S.S."/>
            <person name="Engler F."/>
            <person name="Soderlund C."/>
            <person name="Wing R.A."/>
            <person name="Palmer L.E."/>
            <person name="de la Bastide M."/>
            <person name="Spiegel L."/>
            <person name="Nascimento L."/>
            <person name="Zutavern T."/>
            <person name="O'Shaughnessy A."/>
            <person name="Dike S."/>
            <person name="Dedhia N."/>
            <person name="Preston R."/>
            <person name="Balija V."/>
            <person name="McCombie W.R."/>
            <person name="Chow T."/>
            <person name="Chen H."/>
            <person name="Chung M."/>
            <person name="Chen C."/>
            <person name="Shaw J."/>
            <person name="Wu H."/>
            <person name="Hsiao K."/>
            <person name="Chao Y."/>
            <person name="Chu M."/>
            <person name="Cheng C."/>
            <person name="Hour A."/>
            <person name="Lee P."/>
            <person name="Lin S."/>
            <person name="Lin Y."/>
            <person name="Liou J."/>
            <person name="Liu S."/>
            <person name="Hsing Y."/>
            <person name="Raghuvanshi S."/>
            <person name="Mohanty A."/>
            <person name="Bharti A.K."/>
            <person name="Gaur A."/>
            <person name="Gupta V."/>
            <person name="Kumar D."/>
            <person name="Ravi V."/>
            <person name="Vij S."/>
            <person name="Kapur A."/>
            <person name="Khurana P."/>
            <person name="Khurana P."/>
            <person name="Khurana J.P."/>
            <person name="Tyagi A.K."/>
            <person name="Gaikwad K."/>
            <person name="Singh A."/>
            <person name="Dalal V."/>
            <person name="Srivastava S."/>
            <person name="Dixit A."/>
            <person name="Pal A.K."/>
            <person name="Ghazi I.A."/>
            <person name="Yadav M."/>
            <person name="Pandit A."/>
            <person name="Bhargava A."/>
            <person name="Sureshbabu K."/>
            <person name="Batra K."/>
            <person name="Sharma T.R."/>
            <person name="Mohapatra T."/>
            <person name="Singh N.K."/>
            <person name="Messing J."/>
            <person name="Nelson A.B."/>
            <person name="Fuks G."/>
            <person name="Kavchok S."/>
            <person name="Keizer G."/>
            <person name="Linton E."/>
            <person name="Llaca V."/>
            <person name="Song R."/>
            <person name="Tanyolac B."/>
            <person name="Young S."/>
            <person name="Ho-Il K."/>
            <person name="Hahn J.H."/>
            <person name="Sangsakoo G."/>
            <person name="Vanavichit A."/>
            <person name="de Mattos Luiz.A.T."/>
            <person name="Zimmer P.D."/>
            <person name="Malone G."/>
            <person name="Dellagostin O."/>
            <person name="de Oliveira A.C."/>
            <person name="Bevan M."/>
            <person name="Bancroft I."/>
            <person name="Minx P."/>
            <person name="Cordum H."/>
            <person name="Wilson R."/>
            <person name="Cheng Z."/>
            <person name="Jin W."/>
            <person name="Jiang J."/>
            <person name="Leong S.A."/>
            <person name="Iwama H."/>
            <person name="Gojobori T."/>
            <person name="Itoh T."/>
            <person name="Niimura Y."/>
            <person name="Fujii Y."/>
            <person name="Habara T."/>
            <person name="Sakai H."/>
            <person name="Sato Y."/>
            <person name="Wilson G."/>
            <person name="Kumar K."/>
            <person name="McCouch S."/>
            <person name="Juretic N."/>
            <person name="Hoen D."/>
            <person name="Wright S."/>
            <person name="Bruskiewich R."/>
            <person name="Bureau T."/>
            <person name="Miyao A."/>
            <person name="Hirochika H."/>
            <person name="Nishikawa T."/>
            <person name="Kadowaki K."/>
            <person name="Sugiura M."/>
            <person name="Burr B."/>
            <person name="Sasaki T."/>
        </authorList>
    </citation>
    <scope>NUCLEOTIDE SEQUENCE [LARGE SCALE GENOMIC DNA]</scope>
    <source>
        <strain evidence="2">cv. Nipponbare</strain>
    </source>
</reference>
<organism evidence="1 2">
    <name type="scientific">Oryza sativa subsp. japonica</name>
    <name type="common">Rice</name>
    <dbReference type="NCBI Taxonomy" id="39947"/>
    <lineage>
        <taxon>Eukaryota</taxon>
        <taxon>Viridiplantae</taxon>
        <taxon>Streptophyta</taxon>
        <taxon>Embryophyta</taxon>
        <taxon>Tracheophyta</taxon>
        <taxon>Spermatophyta</taxon>
        <taxon>Magnoliopsida</taxon>
        <taxon>Liliopsida</taxon>
        <taxon>Poales</taxon>
        <taxon>Poaceae</taxon>
        <taxon>BOP clade</taxon>
        <taxon>Oryzoideae</taxon>
        <taxon>Oryzeae</taxon>
        <taxon>Oryzinae</taxon>
        <taxon>Oryza</taxon>
        <taxon>Oryza sativa</taxon>
    </lineage>
</organism>